<dbReference type="PROSITE" id="PS00061">
    <property type="entry name" value="ADH_SHORT"/>
    <property type="match status" value="1"/>
</dbReference>
<comment type="catalytic activity">
    <reaction evidence="3">
        <text>L-allo-threonine + NADP(+) = aminoacetone + CO2 + NADPH</text>
        <dbReference type="Rhea" id="RHEA:43524"/>
        <dbReference type="ChEBI" id="CHEBI:16526"/>
        <dbReference type="ChEBI" id="CHEBI:57783"/>
        <dbReference type="ChEBI" id="CHEBI:58320"/>
        <dbReference type="ChEBI" id="CHEBI:58349"/>
        <dbReference type="ChEBI" id="CHEBI:58585"/>
        <dbReference type="EC" id="1.1.1.381"/>
    </reaction>
</comment>
<dbReference type="PANTHER" id="PTHR43086:SF3">
    <property type="entry name" value="NADP-DEPENDENT 3-HYDROXY ACID DEHYDROGENASE YDFG"/>
    <property type="match status" value="1"/>
</dbReference>
<evidence type="ECO:0000256" key="2">
    <source>
        <dbReference type="ARBA" id="ARBA00038261"/>
    </source>
</evidence>
<evidence type="ECO:0000256" key="7">
    <source>
        <dbReference type="ARBA" id="ARBA00044271"/>
    </source>
</evidence>
<evidence type="ECO:0000256" key="6">
    <source>
        <dbReference type="ARBA" id="ARBA00044065"/>
    </source>
</evidence>
<comment type="caution">
    <text evidence="11">The sequence shown here is derived from an EMBL/GenBank/DDBJ whole genome shotgun (WGS) entry which is preliminary data.</text>
</comment>
<evidence type="ECO:0000256" key="9">
    <source>
        <dbReference type="ARBA" id="ARBA00045650"/>
    </source>
</evidence>
<dbReference type="InterPro" id="IPR020904">
    <property type="entry name" value="Sc_DH/Rdtase_CS"/>
</dbReference>
<dbReference type="PRINTS" id="PR00080">
    <property type="entry name" value="SDRFAMILY"/>
</dbReference>
<dbReference type="InterPro" id="IPR036291">
    <property type="entry name" value="NAD(P)-bd_dom_sf"/>
</dbReference>
<dbReference type="EC" id="1.1.1.298" evidence="4"/>
<keyword evidence="1" id="KW-0560">Oxidoreductase</keyword>
<dbReference type="EMBL" id="CAJPWZ010002408">
    <property type="protein sequence ID" value="CAG2237881.1"/>
    <property type="molecule type" value="Genomic_DNA"/>
</dbReference>
<evidence type="ECO:0000313" key="11">
    <source>
        <dbReference type="EMBL" id="CAG2237881.1"/>
    </source>
</evidence>
<dbReference type="SUPFAM" id="SSF51735">
    <property type="entry name" value="NAD(P)-binding Rossmann-fold domains"/>
    <property type="match status" value="1"/>
</dbReference>
<comment type="similarity">
    <text evidence="2">Belongs to the short-chain dehydrogenases/reductases (SDR) family. 17-beta-HSD 3 subfamily.</text>
</comment>
<dbReference type="Pfam" id="PF00106">
    <property type="entry name" value="adh_short"/>
    <property type="match status" value="2"/>
</dbReference>
<organism evidence="11 12">
    <name type="scientific">Mytilus edulis</name>
    <name type="common">Blue mussel</name>
    <dbReference type="NCBI Taxonomy" id="6550"/>
    <lineage>
        <taxon>Eukaryota</taxon>
        <taxon>Metazoa</taxon>
        <taxon>Spiralia</taxon>
        <taxon>Lophotrochozoa</taxon>
        <taxon>Mollusca</taxon>
        <taxon>Bivalvia</taxon>
        <taxon>Autobranchia</taxon>
        <taxon>Pteriomorphia</taxon>
        <taxon>Mytilida</taxon>
        <taxon>Mytiloidea</taxon>
        <taxon>Mytilidae</taxon>
        <taxon>Mytilinae</taxon>
        <taxon>Mytilus</taxon>
    </lineage>
</organism>
<evidence type="ECO:0000256" key="4">
    <source>
        <dbReference type="ARBA" id="ARBA00044050"/>
    </source>
</evidence>
<dbReference type="GO" id="GO:0030497">
    <property type="term" value="P:fatty acid elongation"/>
    <property type="evidence" value="ECO:0007669"/>
    <property type="project" value="TreeGrafter"/>
</dbReference>
<evidence type="ECO:0000313" key="12">
    <source>
        <dbReference type="Proteomes" id="UP000683360"/>
    </source>
</evidence>
<sequence>MDIVKDSCSSLAGKVAIVTGASSGIGKATGIALAKAGVKVALAARRKDKLQEVAKEISENGGVSICVETDVTKRDQIKVLVQETITKLGPVDILVNNAGLWYYSLMQNQMEDLWEEQIDVNIKGLTNCAAAVLDGMIKQRSGHIVNMSSDSGKKLSIHIFSLCHISHVGLYFLSSNQYLENVNLKERGNNETVMGYSGLAVYTGTKFYVEGFSQTLRQEVCKFGIRVTCIQPGDVSVEDRDKTHPDPQSKDLDTAYQAGKLLDPTDIANAVLYAVSQPENVAINEVLVQNREFPL</sequence>
<evidence type="ECO:0000256" key="10">
    <source>
        <dbReference type="ARBA" id="ARBA00047274"/>
    </source>
</evidence>
<reference evidence="11" key="1">
    <citation type="submission" date="2021-03" db="EMBL/GenBank/DDBJ databases">
        <authorList>
            <person name="Bekaert M."/>
        </authorList>
    </citation>
    <scope>NUCLEOTIDE SEQUENCE</scope>
</reference>
<evidence type="ECO:0000256" key="5">
    <source>
        <dbReference type="ARBA" id="ARBA00044059"/>
    </source>
</evidence>
<dbReference type="PRINTS" id="PR00081">
    <property type="entry name" value="GDHRDH"/>
</dbReference>
<dbReference type="PANTHER" id="PTHR43086">
    <property type="entry name" value="VERY-LONG-CHAIN 3-OXOOACYL-COA REDUCTASE"/>
    <property type="match status" value="1"/>
</dbReference>
<gene>
    <name evidence="11" type="ORF">MEDL_50290</name>
</gene>
<comment type="function">
    <text evidence="9">NADP-dependent dehydrogenase with broad substrate specificity acting on 3-hydroxy acids. Catalyzes the NADP-dependent oxidation of L-allo-threonine to L-2-amino-3-keto-butyrate, which is spontaneously decarboxylated into aminoacetone. Also acts on D-threonine, L-serine, D-serine, D-3-hydroxyisobutyrate, L-3-hydroxyisobutyrate, D-glycerate and L-glycerate. Able to catalyze the reduction of the malonic semialdehyde to 3-hydroxypropionic acid. YdfG is apparently supplementing RutE, the presumed malonic semialdehyde reductase involved in pyrimidine degradation since both are able to detoxify malonic semialdehyde.</text>
</comment>
<protein>
    <recommendedName>
        <fullName evidence="6">NADP-dependent 3-hydroxy acid dehydrogenase YdfG</fullName>
        <ecNumber evidence="4">1.1.1.298</ecNumber>
        <ecNumber evidence="5">1.1.1.381</ecNumber>
    </recommendedName>
    <alternativeName>
        <fullName evidence="8">L-allo-threonine dehydrogenase</fullName>
    </alternativeName>
    <alternativeName>
        <fullName evidence="7">Malonic semialdehyde reductase</fullName>
    </alternativeName>
</protein>
<dbReference type="GO" id="GO:0005783">
    <property type="term" value="C:endoplasmic reticulum"/>
    <property type="evidence" value="ECO:0007669"/>
    <property type="project" value="TreeGrafter"/>
</dbReference>
<name>A0A8S3U5F6_MYTED</name>
<accession>A0A8S3U5F6</accession>
<evidence type="ECO:0000256" key="8">
    <source>
        <dbReference type="ARBA" id="ARBA00044349"/>
    </source>
</evidence>
<comment type="catalytic activity">
    <reaction evidence="10">
        <text>3-hydroxypropanoate + NADP(+) = 3-oxopropanoate + NADPH + H(+)</text>
        <dbReference type="Rhea" id="RHEA:26438"/>
        <dbReference type="ChEBI" id="CHEBI:15378"/>
        <dbReference type="ChEBI" id="CHEBI:16510"/>
        <dbReference type="ChEBI" id="CHEBI:33190"/>
        <dbReference type="ChEBI" id="CHEBI:57783"/>
        <dbReference type="ChEBI" id="CHEBI:58349"/>
        <dbReference type="EC" id="1.1.1.298"/>
    </reaction>
</comment>
<dbReference type="Gene3D" id="3.40.50.720">
    <property type="entry name" value="NAD(P)-binding Rossmann-like Domain"/>
    <property type="match status" value="1"/>
</dbReference>
<evidence type="ECO:0000256" key="1">
    <source>
        <dbReference type="ARBA" id="ARBA00023002"/>
    </source>
</evidence>
<dbReference type="AlphaFoldDB" id="A0A8S3U5F6"/>
<dbReference type="InterPro" id="IPR002347">
    <property type="entry name" value="SDR_fam"/>
</dbReference>
<dbReference type="Proteomes" id="UP000683360">
    <property type="component" value="Unassembled WGS sequence"/>
</dbReference>
<dbReference type="OrthoDB" id="1933717at2759"/>
<dbReference type="EC" id="1.1.1.381" evidence="5"/>
<keyword evidence="12" id="KW-1185">Reference proteome</keyword>
<proteinExistence type="inferred from homology"/>
<dbReference type="GO" id="GO:0035527">
    <property type="term" value="F:3-hydroxypropionate dehydrogenase (NADP+) activity"/>
    <property type="evidence" value="ECO:0007669"/>
    <property type="project" value="UniProtKB-EC"/>
</dbReference>
<evidence type="ECO:0000256" key="3">
    <source>
        <dbReference type="ARBA" id="ARBA00043812"/>
    </source>
</evidence>